<dbReference type="Proteomes" id="UP000516437">
    <property type="component" value="Chromosome 5"/>
</dbReference>
<dbReference type="PANTHER" id="PTHR33248">
    <property type="entry name" value="ZINC ION-BINDING PROTEIN"/>
    <property type="match status" value="1"/>
</dbReference>
<evidence type="ECO:0000256" key="6">
    <source>
        <dbReference type="SAM" id="MobiDB-lite"/>
    </source>
</evidence>
<gene>
    <name evidence="8" type="ORF">CJ030_MR5G010185</name>
</gene>
<evidence type="ECO:0000256" key="5">
    <source>
        <dbReference type="SAM" id="Coils"/>
    </source>
</evidence>
<feature type="coiled-coil region" evidence="5">
    <location>
        <begin position="188"/>
        <end position="215"/>
    </location>
</feature>
<dbReference type="Pfam" id="PF06839">
    <property type="entry name" value="Zn_ribbon_GRF"/>
    <property type="match status" value="1"/>
</dbReference>
<sequence length="234" mass="27793">MEATLRDHREEQWVEQERIRLEQEERMKKEQKRMRVEHEERMQQEQERIRKEQERLQAEILKELEKKMSSIMEKKMSDMSKRLFSQFGGSKSYLHCCGQNEELMCSWDKIFGMNVAVKHVSSSNLKISRAIDAKVCSCGLKALLKSSWTNSNPGRRFFGCENFDGNSRHCNYFCWFDHPTYPRGMEVGRHLTKKIKVLENERDSLKHDKRSLKMLLWESWIAIVALGVALMRSN</sequence>
<proteinExistence type="predicted"/>
<keyword evidence="9" id="KW-1185">Reference proteome</keyword>
<dbReference type="InterPro" id="IPR010666">
    <property type="entry name" value="Znf_GRF"/>
</dbReference>
<dbReference type="OrthoDB" id="2822301at2759"/>
<dbReference type="AlphaFoldDB" id="A0A6A1VJT8"/>
<protein>
    <recommendedName>
        <fullName evidence="7">GRF-type domain-containing protein</fullName>
    </recommendedName>
</protein>
<dbReference type="GO" id="GO:0008270">
    <property type="term" value="F:zinc ion binding"/>
    <property type="evidence" value="ECO:0007669"/>
    <property type="project" value="UniProtKB-KW"/>
</dbReference>
<evidence type="ECO:0000313" key="8">
    <source>
        <dbReference type="EMBL" id="KAB1212885.1"/>
    </source>
</evidence>
<evidence type="ECO:0000256" key="2">
    <source>
        <dbReference type="ARBA" id="ARBA00022771"/>
    </source>
</evidence>
<accession>A0A6A1VJT8</accession>
<comment type="caution">
    <text evidence="8">The sequence shown here is derived from an EMBL/GenBank/DDBJ whole genome shotgun (WGS) entry which is preliminary data.</text>
</comment>
<name>A0A6A1VJT8_9ROSI</name>
<evidence type="ECO:0000256" key="4">
    <source>
        <dbReference type="PROSITE-ProRule" id="PRU01343"/>
    </source>
</evidence>
<feature type="domain" description="GRF-type" evidence="7">
    <location>
        <begin position="136"/>
        <end position="179"/>
    </location>
</feature>
<evidence type="ECO:0000313" key="9">
    <source>
        <dbReference type="Proteomes" id="UP000516437"/>
    </source>
</evidence>
<keyword evidence="5" id="KW-0175">Coiled coil</keyword>
<feature type="region of interest" description="Disordered" evidence="6">
    <location>
        <begin position="29"/>
        <end position="49"/>
    </location>
</feature>
<keyword evidence="2 4" id="KW-0863">Zinc-finger</keyword>
<keyword evidence="3" id="KW-0862">Zinc</keyword>
<evidence type="ECO:0000256" key="1">
    <source>
        <dbReference type="ARBA" id="ARBA00022723"/>
    </source>
</evidence>
<dbReference type="PROSITE" id="PS51999">
    <property type="entry name" value="ZF_GRF"/>
    <property type="match status" value="1"/>
</dbReference>
<organism evidence="8 9">
    <name type="scientific">Morella rubra</name>
    <name type="common">Chinese bayberry</name>
    <dbReference type="NCBI Taxonomy" id="262757"/>
    <lineage>
        <taxon>Eukaryota</taxon>
        <taxon>Viridiplantae</taxon>
        <taxon>Streptophyta</taxon>
        <taxon>Embryophyta</taxon>
        <taxon>Tracheophyta</taxon>
        <taxon>Spermatophyta</taxon>
        <taxon>Magnoliopsida</taxon>
        <taxon>eudicotyledons</taxon>
        <taxon>Gunneridae</taxon>
        <taxon>Pentapetalae</taxon>
        <taxon>rosids</taxon>
        <taxon>fabids</taxon>
        <taxon>Fagales</taxon>
        <taxon>Myricaceae</taxon>
        <taxon>Morella</taxon>
    </lineage>
</organism>
<evidence type="ECO:0000256" key="3">
    <source>
        <dbReference type="ARBA" id="ARBA00022833"/>
    </source>
</evidence>
<evidence type="ECO:0000259" key="7">
    <source>
        <dbReference type="PROSITE" id="PS51999"/>
    </source>
</evidence>
<reference evidence="8 9" key="1">
    <citation type="journal article" date="2019" name="Plant Biotechnol. J.">
        <title>The red bayberry genome and genetic basis of sex determination.</title>
        <authorList>
            <person name="Jia H.M."/>
            <person name="Jia H.J."/>
            <person name="Cai Q.L."/>
            <person name="Wang Y."/>
            <person name="Zhao H.B."/>
            <person name="Yang W.F."/>
            <person name="Wang G.Y."/>
            <person name="Li Y.H."/>
            <person name="Zhan D.L."/>
            <person name="Shen Y.T."/>
            <person name="Niu Q.F."/>
            <person name="Chang L."/>
            <person name="Qiu J."/>
            <person name="Zhao L."/>
            <person name="Xie H.B."/>
            <person name="Fu W.Y."/>
            <person name="Jin J."/>
            <person name="Li X.W."/>
            <person name="Jiao Y."/>
            <person name="Zhou C.C."/>
            <person name="Tu T."/>
            <person name="Chai C.Y."/>
            <person name="Gao J.L."/>
            <person name="Fan L.J."/>
            <person name="van de Weg E."/>
            <person name="Wang J.Y."/>
            <person name="Gao Z.S."/>
        </authorList>
    </citation>
    <scope>NUCLEOTIDE SEQUENCE [LARGE SCALE GENOMIC DNA]</scope>
    <source>
        <tissue evidence="8">Leaves</tissue>
    </source>
</reference>
<dbReference type="EMBL" id="RXIC02000023">
    <property type="protein sequence ID" value="KAB1212885.1"/>
    <property type="molecule type" value="Genomic_DNA"/>
</dbReference>
<keyword evidence="1" id="KW-0479">Metal-binding</keyword>